<dbReference type="CDD" id="cd07721">
    <property type="entry name" value="yflN-like_MBL-fold"/>
    <property type="match status" value="1"/>
</dbReference>
<protein>
    <submittedName>
        <fullName evidence="2">MBL fold metallo-hydrolase</fullName>
    </submittedName>
</protein>
<dbReference type="Gene3D" id="3.60.15.10">
    <property type="entry name" value="Ribonuclease Z/Hydroxyacylglutathione hydrolase-like"/>
    <property type="match status" value="1"/>
</dbReference>
<name>A0A941HTY6_9BACI</name>
<dbReference type="InterPro" id="IPR001279">
    <property type="entry name" value="Metallo-B-lactamas"/>
</dbReference>
<dbReference type="InterPro" id="IPR036866">
    <property type="entry name" value="RibonucZ/Hydroxyglut_hydro"/>
</dbReference>
<dbReference type="SMART" id="SM00849">
    <property type="entry name" value="Lactamase_B"/>
    <property type="match status" value="1"/>
</dbReference>
<keyword evidence="3" id="KW-1185">Reference proteome</keyword>
<dbReference type="AlphaFoldDB" id="A0A941HTY6"/>
<reference evidence="2 3" key="1">
    <citation type="submission" date="2021-04" db="EMBL/GenBank/DDBJ databases">
        <title>Allobacillus sp. nov. SKP8-2 isolated from shrimp paste.</title>
        <authorList>
            <person name="Tanasupawat S."/>
            <person name="Yiamsombat S."/>
            <person name="Kanchanasin P."/>
            <person name="Kuncharoen N."/>
        </authorList>
    </citation>
    <scope>NUCLEOTIDE SEQUENCE [LARGE SCALE GENOMIC DNA]</scope>
    <source>
        <strain evidence="2 3">SKP8-2</strain>
    </source>
</reference>
<evidence type="ECO:0000313" key="2">
    <source>
        <dbReference type="EMBL" id="MBR7554873.1"/>
    </source>
</evidence>
<accession>A0A941HTY6</accession>
<dbReference type="Proteomes" id="UP000675431">
    <property type="component" value="Unassembled WGS sequence"/>
</dbReference>
<dbReference type="PANTHER" id="PTHR42951:SF17">
    <property type="entry name" value="METALLO-BETA-LACTAMASE DOMAIN-CONTAINING PROTEIN"/>
    <property type="match status" value="1"/>
</dbReference>
<proteinExistence type="predicted"/>
<gene>
    <name evidence="2" type="ORF">KC820_12125</name>
</gene>
<dbReference type="Pfam" id="PF00753">
    <property type="entry name" value="Lactamase_B"/>
    <property type="match status" value="1"/>
</dbReference>
<evidence type="ECO:0000259" key="1">
    <source>
        <dbReference type="SMART" id="SM00849"/>
    </source>
</evidence>
<organism evidence="2 3">
    <name type="scientific">Allobacillus saliphilus</name>
    <dbReference type="NCBI Taxonomy" id="2912308"/>
    <lineage>
        <taxon>Bacteria</taxon>
        <taxon>Bacillati</taxon>
        <taxon>Bacillota</taxon>
        <taxon>Bacilli</taxon>
        <taxon>Bacillales</taxon>
        <taxon>Bacillaceae</taxon>
        <taxon>Allobacillus</taxon>
    </lineage>
</organism>
<dbReference type="PANTHER" id="PTHR42951">
    <property type="entry name" value="METALLO-BETA-LACTAMASE DOMAIN-CONTAINING"/>
    <property type="match status" value="1"/>
</dbReference>
<evidence type="ECO:0000313" key="3">
    <source>
        <dbReference type="Proteomes" id="UP000675431"/>
    </source>
</evidence>
<dbReference type="EMBL" id="JAGSIE010000043">
    <property type="protein sequence ID" value="MBR7554873.1"/>
    <property type="molecule type" value="Genomic_DNA"/>
</dbReference>
<comment type="caution">
    <text evidence="2">The sequence shown here is derived from an EMBL/GenBank/DDBJ whole genome shotgun (WGS) entry which is preliminary data.</text>
</comment>
<dbReference type="RefSeq" id="WP_212371383.1">
    <property type="nucleotide sequence ID" value="NZ_JAGSIE010000043.1"/>
</dbReference>
<sequence length="284" mass="32391">MKDSMSYGDDYKYIPTTSTESGHFEKIAEDLWYQTIQIVNLYYVNNPSDDEWVLVDAGMPKSANKIIDTVNENFSKPPVAIVLTHGHFDHVGAIIELVDYWKIPVYAHEYELPYLQGELKYPEPDPTVEGGMVAKLSPLFPVEPINLGDKVQPLPEDGSIPHMKDWRWIHTPGHTPGHISLFREKDRTLIAGDAFVTVKQENLYDVFTQEKQISSPPRYLTPNWEDAETSVLKLRDLQPKLAITGHGHPMQGEELHKSLNYLADNFKEVGIPDHGHYVDEDDQK</sequence>
<dbReference type="InterPro" id="IPR050855">
    <property type="entry name" value="NDM-1-like"/>
</dbReference>
<feature type="domain" description="Metallo-beta-lactamase" evidence="1">
    <location>
        <begin position="38"/>
        <end position="246"/>
    </location>
</feature>
<dbReference type="SUPFAM" id="SSF56281">
    <property type="entry name" value="Metallo-hydrolase/oxidoreductase"/>
    <property type="match status" value="1"/>
</dbReference>